<dbReference type="Proteomes" id="UP000238356">
    <property type="component" value="Unassembled WGS sequence"/>
</dbReference>
<protein>
    <submittedName>
        <fullName evidence="1">Uncharacterized protein</fullName>
    </submittedName>
</protein>
<proteinExistence type="predicted"/>
<organism evidence="1 2">
    <name type="scientific">Nocardia nova</name>
    <dbReference type="NCBI Taxonomy" id="37330"/>
    <lineage>
        <taxon>Bacteria</taxon>
        <taxon>Bacillati</taxon>
        <taxon>Actinomycetota</taxon>
        <taxon>Actinomycetes</taxon>
        <taxon>Mycobacteriales</taxon>
        <taxon>Nocardiaceae</taxon>
        <taxon>Nocardia</taxon>
    </lineage>
</organism>
<gene>
    <name evidence="1" type="ORF">C5F51_34965</name>
</gene>
<name>A0A2S5ZV09_9NOCA</name>
<evidence type="ECO:0000313" key="1">
    <source>
        <dbReference type="EMBL" id="PPJ19651.1"/>
    </source>
</evidence>
<keyword evidence="2" id="KW-1185">Reference proteome</keyword>
<dbReference type="GeneID" id="66719051"/>
<evidence type="ECO:0000313" key="2">
    <source>
        <dbReference type="Proteomes" id="UP000238356"/>
    </source>
</evidence>
<comment type="caution">
    <text evidence="1">The sequence shown here is derived from an EMBL/GenBank/DDBJ whole genome shotgun (WGS) entry which is preliminary data.</text>
</comment>
<dbReference type="AlphaFoldDB" id="A0A2S5ZV09"/>
<dbReference type="EMBL" id="PSZD01000042">
    <property type="protein sequence ID" value="PPJ19651.1"/>
    <property type="molecule type" value="Genomic_DNA"/>
</dbReference>
<dbReference type="RefSeq" id="WP_064908659.1">
    <property type="nucleotide sequence ID" value="NZ_JAHUVX010000001.1"/>
</dbReference>
<sequence length="128" mass="13931">MRIAELFGAFDSEGMPAPAHERPSLDDAEREAVLRFLSGGTIAARTSGRTIDRIDASRGKVVPASFATDGTWMWSRAVAYYLREHDVVPEPAFLAHIRECGYAAAQPGPAELSVAVRMLRSAERDNGL</sequence>
<accession>A0A2S5ZV09</accession>
<reference evidence="1 2" key="1">
    <citation type="submission" date="2018-02" db="EMBL/GenBank/DDBJ databases">
        <title>8 Nocardia nova and 1 Nocardia cyriacigeorgica strain used for evolution to TMP-SMX.</title>
        <authorList>
            <person name="Mehta H."/>
            <person name="Weng J."/>
            <person name="Shamoo Y."/>
        </authorList>
    </citation>
    <scope>NUCLEOTIDE SEQUENCE [LARGE SCALE GENOMIC DNA]</scope>
    <source>
        <strain evidence="1 2">BAA2227</strain>
    </source>
</reference>